<dbReference type="EMBL" id="CP045201">
    <property type="protein sequence ID" value="QOL80949.1"/>
    <property type="molecule type" value="Genomic_DNA"/>
</dbReference>
<dbReference type="InterPro" id="IPR026286">
    <property type="entry name" value="MaiA/AMDase"/>
</dbReference>
<dbReference type="Pfam" id="PF17645">
    <property type="entry name" value="Amdase"/>
    <property type="match status" value="1"/>
</dbReference>
<dbReference type="Proteomes" id="UP000594118">
    <property type="component" value="Chromosome"/>
</dbReference>
<accession>A0A7L9WL27</accession>
<dbReference type="RefSeq" id="WP_193083265.1">
    <property type="nucleotide sequence ID" value="NZ_CP045201.1"/>
</dbReference>
<dbReference type="InterPro" id="IPR053714">
    <property type="entry name" value="Iso_Racemase_Enz_sf"/>
</dbReference>
<sequence length="264" mass="28390">MTRLPYDLTIEKPRKIGLIVLQADETIELEFRRIFPPEAELFVSRIPSGADLTQESIGEMAHDLSDAARLLPQPATMRGVYFGLDAIGYGCTSASAVLGTANIGRLILDGALTQYVTEPVSALITACRRMDVQRMGILSPYTAGISARLRSVLSAAGIETPAFGSFEETSEARVARISAQSVYEGALAVAAQAPQDAPLQGLFLSCTNLRTLDVIPALEDRLGIPVFSSNQVLAWDLLWHTQRSGEPATFSIPGRLGETSATRP</sequence>
<organism evidence="1 2">
    <name type="scientific">Pseudooceanicola spongiae</name>
    <dbReference type="NCBI Taxonomy" id="2613965"/>
    <lineage>
        <taxon>Bacteria</taxon>
        <taxon>Pseudomonadati</taxon>
        <taxon>Pseudomonadota</taxon>
        <taxon>Alphaproteobacteria</taxon>
        <taxon>Rhodobacterales</taxon>
        <taxon>Paracoccaceae</taxon>
        <taxon>Pseudooceanicola</taxon>
    </lineage>
</organism>
<dbReference type="Gene3D" id="3.40.50.12500">
    <property type="match status" value="1"/>
</dbReference>
<dbReference type="KEGG" id="pshq:F3W81_09055"/>
<proteinExistence type="predicted"/>
<name>A0A7L9WL27_9RHOB</name>
<dbReference type="PIRSF" id="PIRSF015736">
    <property type="entry name" value="MI"/>
    <property type="match status" value="1"/>
</dbReference>
<dbReference type="AlphaFoldDB" id="A0A7L9WL27"/>
<dbReference type="PANTHER" id="PTHR40267:SF1">
    <property type="entry name" value="BLR3294 PROTEIN"/>
    <property type="match status" value="1"/>
</dbReference>
<keyword evidence="2" id="KW-1185">Reference proteome</keyword>
<evidence type="ECO:0000313" key="2">
    <source>
        <dbReference type="Proteomes" id="UP000594118"/>
    </source>
</evidence>
<evidence type="ECO:0000313" key="1">
    <source>
        <dbReference type="EMBL" id="QOL80949.1"/>
    </source>
</evidence>
<reference evidence="1 2" key="1">
    <citation type="submission" date="2019-10" db="EMBL/GenBank/DDBJ databases">
        <title>Pseudopuniceibacterium sp. HQ09 islated from Antarctica.</title>
        <authorList>
            <person name="Liao L."/>
            <person name="Su S."/>
            <person name="Chen B."/>
            <person name="Yu Y."/>
        </authorList>
    </citation>
    <scope>NUCLEOTIDE SEQUENCE [LARGE SCALE GENOMIC DNA]</scope>
    <source>
        <strain evidence="1 2">HQ09</strain>
    </source>
</reference>
<gene>
    <name evidence="1" type="ORF">F3W81_09055</name>
</gene>
<dbReference type="PANTHER" id="PTHR40267">
    <property type="entry name" value="BLR3294 PROTEIN"/>
    <property type="match status" value="1"/>
</dbReference>
<protein>
    <submittedName>
        <fullName evidence="1">Asp/Glu racemase</fullName>
    </submittedName>
</protein>